<keyword evidence="2" id="KW-1185">Reference proteome</keyword>
<dbReference type="PROSITE" id="PS51257">
    <property type="entry name" value="PROKAR_LIPOPROTEIN"/>
    <property type="match status" value="1"/>
</dbReference>
<dbReference type="AlphaFoldDB" id="A0A2P8GD97"/>
<proteinExistence type="predicted"/>
<accession>A0A2P8GD97</accession>
<dbReference type="EMBL" id="PYGK01000004">
    <property type="protein sequence ID" value="PSL31941.1"/>
    <property type="molecule type" value="Genomic_DNA"/>
</dbReference>
<gene>
    <name evidence="1" type="ORF">CLV42_104242</name>
</gene>
<name>A0A2P8GD97_9BACT</name>
<comment type="caution">
    <text evidence="1">The sequence shown here is derived from an EMBL/GenBank/DDBJ whole genome shotgun (WGS) entry which is preliminary data.</text>
</comment>
<evidence type="ECO:0000313" key="1">
    <source>
        <dbReference type="EMBL" id="PSL31941.1"/>
    </source>
</evidence>
<dbReference type="RefSeq" id="WP_146154368.1">
    <property type="nucleotide sequence ID" value="NZ_PYGK01000004.1"/>
</dbReference>
<organism evidence="1 2">
    <name type="scientific">Chitinophaga ginsengisoli</name>
    <dbReference type="NCBI Taxonomy" id="363837"/>
    <lineage>
        <taxon>Bacteria</taxon>
        <taxon>Pseudomonadati</taxon>
        <taxon>Bacteroidota</taxon>
        <taxon>Chitinophagia</taxon>
        <taxon>Chitinophagales</taxon>
        <taxon>Chitinophagaceae</taxon>
        <taxon>Chitinophaga</taxon>
    </lineage>
</organism>
<reference evidence="1 2" key="1">
    <citation type="submission" date="2018-03" db="EMBL/GenBank/DDBJ databases">
        <title>Genomic Encyclopedia of Archaeal and Bacterial Type Strains, Phase II (KMG-II): from individual species to whole genera.</title>
        <authorList>
            <person name="Goeker M."/>
        </authorList>
    </citation>
    <scope>NUCLEOTIDE SEQUENCE [LARGE SCALE GENOMIC DNA]</scope>
    <source>
        <strain evidence="1 2">DSM 18107</strain>
    </source>
</reference>
<dbReference type="OrthoDB" id="672896at2"/>
<dbReference type="Proteomes" id="UP000240978">
    <property type="component" value="Unassembled WGS sequence"/>
</dbReference>
<evidence type="ECO:0000313" key="2">
    <source>
        <dbReference type="Proteomes" id="UP000240978"/>
    </source>
</evidence>
<sequence>MKSLLLLPMLMLGILFTSCKKEEIIQQQVVQPNRTILFEVKPSSWKYDSQTKTYFAELPIDEIDNDVNQNSGILVYISSDKVTYEAIPDVFNGSTFVYSYTTGSLFLEVQGADGSTINPPSATVWTKVVIVDSAPIP</sequence>
<protein>
    <submittedName>
        <fullName evidence="1">Uncharacterized protein</fullName>
    </submittedName>
</protein>